<dbReference type="InterPro" id="IPR039424">
    <property type="entry name" value="SBP_5"/>
</dbReference>
<accession>A0A261UY62</accession>
<dbReference type="EMBL" id="NEVS01000001">
    <property type="protein sequence ID" value="OZI66838.1"/>
    <property type="molecule type" value="Genomic_DNA"/>
</dbReference>
<dbReference type="PANTHER" id="PTHR30290">
    <property type="entry name" value="PERIPLASMIC BINDING COMPONENT OF ABC TRANSPORTER"/>
    <property type="match status" value="1"/>
</dbReference>
<dbReference type="Proteomes" id="UP000215767">
    <property type="component" value="Unassembled WGS sequence"/>
</dbReference>
<dbReference type="PANTHER" id="PTHR30290:SF38">
    <property type="entry name" value="D,D-DIPEPTIDE-BINDING PERIPLASMIC PROTEIN DDPA-RELATED"/>
    <property type="match status" value="1"/>
</dbReference>
<dbReference type="InterPro" id="IPR030678">
    <property type="entry name" value="Peptide/Ni-bd"/>
</dbReference>
<comment type="similarity">
    <text evidence="1">Belongs to the bacterial solute-binding protein 5 family.</text>
</comment>
<reference evidence="6" key="1">
    <citation type="submission" date="2017-05" db="EMBL/GenBank/DDBJ databases">
        <title>Complete and WGS of Bordetella genogroups.</title>
        <authorList>
            <person name="Spilker T."/>
            <person name="Lipuma J."/>
        </authorList>
    </citation>
    <scope>NUCLEOTIDE SEQUENCE [LARGE SCALE GENOMIC DNA]</scope>
    <source>
        <strain evidence="6">AU8856</strain>
    </source>
</reference>
<dbReference type="Gene3D" id="3.40.190.10">
    <property type="entry name" value="Periplasmic binding protein-like II"/>
    <property type="match status" value="1"/>
</dbReference>
<dbReference type="GO" id="GO:0030288">
    <property type="term" value="C:outer membrane-bounded periplasmic space"/>
    <property type="evidence" value="ECO:0007669"/>
    <property type="project" value="UniProtKB-ARBA"/>
</dbReference>
<evidence type="ECO:0000256" key="2">
    <source>
        <dbReference type="ARBA" id="ARBA00022729"/>
    </source>
</evidence>
<comment type="caution">
    <text evidence="5">The sequence shown here is derived from an EMBL/GenBank/DDBJ whole genome shotgun (WGS) entry which is preliminary data.</text>
</comment>
<dbReference type="GO" id="GO:0015833">
    <property type="term" value="P:peptide transport"/>
    <property type="evidence" value="ECO:0007669"/>
    <property type="project" value="TreeGrafter"/>
</dbReference>
<gene>
    <name evidence="5" type="ORF">CAL28_03710</name>
</gene>
<keyword evidence="6" id="KW-1185">Reference proteome</keyword>
<evidence type="ECO:0000256" key="1">
    <source>
        <dbReference type="ARBA" id="ARBA00005695"/>
    </source>
</evidence>
<keyword evidence="2" id="KW-0732">Signal</keyword>
<dbReference type="Pfam" id="PF00496">
    <property type="entry name" value="SBP_bac_5"/>
    <property type="match status" value="1"/>
</dbReference>
<dbReference type="AlphaFoldDB" id="A0A261UY62"/>
<dbReference type="GO" id="GO:1904680">
    <property type="term" value="F:peptide transmembrane transporter activity"/>
    <property type="evidence" value="ECO:0007669"/>
    <property type="project" value="TreeGrafter"/>
</dbReference>
<dbReference type="Gene3D" id="3.90.76.10">
    <property type="entry name" value="Dipeptide-binding Protein, Domain 1"/>
    <property type="match status" value="1"/>
</dbReference>
<sequence length="597" mass="67582">MQHADPGAFPRRSRPFARRTGEAGKPAAQFRKIRHAASSALIRLSTHRSRRARETNMFEPNRYAAKGVLWCMAALGIALTPSTTVHAQSTADTRPVLTVAVNELARTLDPAAGNGNVDVRVYYSIYDTLIRRDFNHPDADGGARLEPGLATSWAWTTPTTFEVKLRPGVVCQDGNPFNADDVLATFSPERLWGPDAYYAEGPAYFGNLTKVEKLDDMTVRFTTAQHDAAIEQRLSSYMSFVICDEAWNKYRKDGVPAKTWMDEAAKALRFNPVGTGPYKFASYQKNDHITLQAFDRYYGGRPAARTITFKSVPEVAARIAGVVAGDYDIAAEIPPDQWDALAGYKDLTLKTIPLENSHVVVFNTSDPLLSDRNLRQALSLAIDRKALIDALWKGRTFAPNGYQLPSFGNLYDKDRAGYRYDPEQAKKLLKQSRYKGEEISYRLIPNYYLYNVEAAQIMQEMWRAVGINVRIDFVDSFKDVRKPGVQMYAWSNTYRIPDPTGSLLILWGPNSEIQKSQKFYTPDPAFNTLAQSLYTATDPAQRRATYRQMLDIFENDMPMTMLYNPVTGYAMKKNVRWQPYSQYYMDFRPDNLSFGSR</sequence>
<evidence type="ECO:0000259" key="4">
    <source>
        <dbReference type="Pfam" id="PF00496"/>
    </source>
</evidence>
<evidence type="ECO:0000313" key="5">
    <source>
        <dbReference type="EMBL" id="OZI66838.1"/>
    </source>
</evidence>
<dbReference type="InterPro" id="IPR000914">
    <property type="entry name" value="SBP_5_dom"/>
</dbReference>
<protein>
    <recommendedName>
        <fullName evidence="4">Solute-binding protein family 5 domain-containing protein</fullName>
    </recommendedName>
</protein>
<dbReference type="SUPFAM" id="SSF53850">
    <property type="entry name" value="Periplasmic binding protein-like II"/>
    <property type="match status" value="1"/>
</dbReference>
<dbReference type="Gene3D" id="3.10.105.10">
    <property type="entry name" value="Dipeptide-binding Protein, Domain 3"/>
    <property type="match status" value="1"/>
</dbReference>
<dbReference type="OrthoDB" id="9801799at2"/>
<feature type="domain" description="Solute-binding protein family 5" evidence="4">
    <location>
        <begin position="145"/>
        <end position="510"/>
    </location>
</feature>
<organism evidence="5 6">
    <name type="scientific">Bordetella genomosp. 11</name>
    <dbReference type="NCBI Taxonomy" id="1416808"/>
    <lineage>
        <taxon>Bacteria</taxon>
        <taxon>Pseudomonadati</taxon>
        <taxon>Pseudomonadota</taxon>
        <taxon>Betaproteobacteria</taxon>
        <taxon>Burkholderiales</taxon>
        <taxon>Alcaligenaceae</taxon>
        <taxon>Bordetella</taxon>
    </lineage>
</organism>
<dbReference type="GO" id="GO:0043190">
    <property type="term" value="C:ATP-binding cassette (ABC) transporter complex"/>
    <property type="evidence" value="ECO:0007669"/>
    <property type="project" value="InterPro"/>
</dbReference>
<evidence type="ECO:0000313" key="6">
    <source>
        <dbReference type="Proteomes" id="UP000215767"/>
    </source>
</evidence>
<name>A0A261UY62_9BORD</name>
<feature type="region of interest" description="Disordered" evidence="3">
    <location>
        <begin position="1"/>
        <end position="29"/>
    </location>
</feature>
<proteinExistence type="inferred from homology"/>
<dbReference type="PIRSF" id="PIRSF002741">
    <property type="entry name" value="MppA"/>
    <property type="match status" value="1"/>
</dbReference>
<evidence type="ECO:0000256" key="3">
    <source>
        <dbReference type="SAM" id="MobiDB-lite"/>
    </source>
</evidence>